<dbReference type="CDD" id="cd01066">
    <property type="entry name" value="APP_MetAP"/>
    <property type="match status" value="1"/>
</dbReference>
<dbReference type="Pfam" id="PF01321">
    <property type="entry name" value="Creatinase_N"/>
    <property type="match status" value="1"/>
</dbReference>
<dbReference type="PANTHER" id="PTHR46112:SF8">
    <property type="entry name" value="CYTOPLASMIC PEPTIDASE PEPQ-RELATED"/>
    <property type="match status" value="1"/>
</dbReference>
<accession>A0A5J6MCZ4</accession>
<dbReference type="Gene3D" id="3.90.230.10">
    <property type="entry name" value="Creatinase/methionine aminopeptidase superfamily"/>
    <property type="match status" value="1"/>
</dbReference>
<dbReference type="PANTHER" id="PTHR46112">
    <property type="entry name" value="AMINOPEPTIDASE"/>
    <property type="match status" value="1"/>
</dbReference>
<dbReference type="Gene3D" id="3.40.350.10">
    <property type="entry name" value="Creatinase/prolidase N-terminal domain"/>
    <property type="match status" value="1"/>
</dbReference>
<dbReference type="InterPro" id="IPR036005">
    <property type="entry name" value="Creatinase/aminopeptidase-like"/>
</dbReference>
<evidence type="ECO:0000313" key="4">
    <source>
        <dbReference type="Proteomes" id="UP000326202"/>
    </source>
</evidence>
<evidence type="ECO:0000259" key="1">
    <source>
        <dbReference type="Pfam" id="PF00557"/>
    </source>
</evidence>
<gene>
    <name evidence="3" type="ORF">FRZ44_05710</name>
</gene>
<dbReference type="RefSeq" id="WP_151175753.1">
    <property type="nucleotide sequence ID" value="NZ_CP042906.1"/>
</dbReference>
<reference evidence="3 4" key="1">
    <citation type="submission" date="2019-08" db="EMBL/GenBank/DDBJ databases">
        <title>Hyperibacter terrae gen. nov., sp. nov. and Hyperibacter viscosus sp. nov., two new members in the family Rhodospirillaceae isolated from the rhizosphere of Hypericum perforatum.</title>
        <authorList>
            <person name="Noviana Z."/>
        </authorList>
    </citation>
    <scope>NUCLEOTIDE SEQUENCE [LARGE SCALE GENOMIC DNA]</scope>
    <source>
        <strain evidence="3 4">R5913</strain>
    </source>
</reference>
<proteinExistence type="predicted"/>
<evidence type="ECO:0000259" key="2">
    <source>
        <dbReference type="Pfam" id="PF01321"/>
    </source>
</evidence>
<keyword evidence="4" id="KW-1185">Reference proteome</keyword>
<organism evidence="3 4">
    <name type="scientific">Hypericibacter terrae</name>
    <dbReference type="NCBI Taxonomy" id="2602015"/>
    <lineage>
        <taxon>Bacteria</taxon>
        <taxon>Pseudomonadati</taxon>
        <taxon>Pseudomonadota</taxon>
        <taxon>Alphaproteobacteria</taxon>
        <taxon>Rhodospirillales</taxon>
        <taxon>Dongiaceae</taxon>
        <taxon>Hypericibacter</taxon>
    </lineage>
</organism>
<feature type="domain" description="Peptidase M24" evidence="1">
    <location>
        <begin position="185"/>
        <end position="394"/>
    </location>
</feature>
<feature type="domain" description="Creatinase N-terminal" evidence="2">
    <location>
        <begin position="30"/>
        <end position="176"/>
    </location>
</feature>
<evidence type="ECO:0000313" key="3">
    <source>
        <dbReference type="EMBL" id="QEX15288.1"/>
    </source>
</evidence>
<dbReference type="SUPFAM" id="SSF53092">
    <property type="entry name" value="Creatinase/prolidase N-terminal domain"/>
    <property type="match status" value="1"/>
</dbReference>
<dbReference type="AlphaFoldDB" id="A0A5J6MCZ4"/>
<dbReference type="InterPro" id="IPR000587">
    <property type="entry name" value="Creatinase_N"/>
</dbReference>
<dbReference type="InterPro" id="IPR050659">
    <property type="entry name" value="Peptidase_M24B"/>
</dbReference>
<dbReference type="InterPro" id="IPR029149">
    <property type="entry name" value="Creatin/AminoP/Spt16_N"/>
</dbReference>
<dbReference type="Pfam" id="PF00557">
    <property type="entry name" value="Peptidase_M24"/>
    <property type="match status" value="1"/>
</dbReference>
<dbReference type="OrthoDB" id="9803194at2"/>
<sequence length="410" mass="45376">MTNTSCSLAEARALLADRRPIDEAAIRRDRLARLRRKLREHDVAAALIFDPINLRYATGSRNMQVWTMHNFVRYAFVAADGPCLLFDLATSKHLAAGLETIDEIRPAWSADYVIVAERADEIAGKWADEIDALMRAHGGANRRLAVDRFDVPTALALQARGLALVDGKIMLERARAQKSLEEIRAMKRSFEACDAAVAEMRGAITPGTTEQAAFGLLLKASLARGGEYPETRLLTAGPRTNPWFQEASARPMQKGEMLSFDTDLIGPMGFYTDISRAWVIDGGKPSDAQRRLYATSRAQLDHNIALLKPGIRFLEFSAKAYALPEIYLPNRYADVAHGCGLNVEYPLIWYPEDEEWGAYDGMFEENMVVCCESYVGAVGGAEGVKLEQPVWITADGPLLLSDTPLEDDYG</sequence>
<dbReference type="EMBL" id="CP042906">
    <property type="protein sequence ID" value="QEX15288.1"/>
    <property type="molecule type" value="Genomic_DNA"/>
</dbReference>
<dbReference type="Proteomes" id="UP000326202">
    <property type="component" value="Chromosome"/>
</dbReference>
<protein>
    <submittedName>
        <fullName evidence="3">Peptidase M24</fullName>
    </submittedName>
</protein>
<name>A0A5J6MCZ4_9PROT</name>
<dbReference type="SUPFAM" id="SSF55920">
    <property type="entry name" value="Creatinase/aminopeptidase"/>
    <property type="match status" value="1"/>
</dbReference>
<dbReference type="InterPro" id="IPR000994">
    <property type="entry name" value="Pept_M24"/>
</dbReference>
<dbReference type="KEGG" id="htq:FRZ44_05710"/>